<dbReference type="Proteomes" id="UP001341840">
    <property type="component" value="Unassembled WGS sequence"/>
</dbReference>
<proteinExistence type="predicted"/>
<evidence type="ECO:0008006" key="3">
    <source>
        <dbReference type="Google" id="ProtNLM"/>
    </source>
</evidence>
<accession>A0ABU6ZSH4</accession>
<dbReference type="EMBL" id="JASCZI010273508">
    <property type="protein sequence ID" value="MED6224945.1"/>
    <property type="molecule type" value="Genomic_DNA"/>
</dbReference>
<evidence type="ECO:0000313" key="1">
    <source>
        <dbReference type="EMBL" id="MED6224945.1"/>
    </source>
</evidence>
<evidence type="ECO:0000313" key="2">
    <source>
        <dbReference type="Proteomes" id="UP001341840"/>
    </source>
</evidence>
<dbReference type="PANTHER" id="PTHR33626:SF2">
    <property type="match status" value="1"/>
</dbReference>
<gene>
    <name evidence="1" type="ORF">PIB30_089075</name>
</gene>
<protein>
    <recommendedName>
        <fullName evidence="3">Secreted protein</fullName>
    </recommendedName>
</protein>
<sequence length="108" mass="11512">MGGGAWPFLVGGAICLVNSVNERDLSLLTSYVEVTLHGQLLRGTMAAQATEIIAIVGLQRGIPSKRESSARVDYVLPFVHTARRSYRLNGPVKCSDRGDVGGSLQATL</sequence>
<organism evidence="1 2">
    <name type="scientific">Stylosanthes scabra</name>
    <dbReference type="NCBI Taxonomy" id="79078"/>
    <lineage>
        <taxon>Eukaryota</taxon>
        <taxon>Viridiplantae</taxon>
        <taxon>Streptophyta</taxon>
        <taxon>Embryophyta</taxon>
        <taxon>Tracheophyta</taxon>
        <taxon>Spermatophyta</taxon>
        <taxon>Magnoliopsida</taxon>
        <taxon>eudicotyledons</taxon>
        <taxon>Gunneridae</taxon>
        <taxon>Pentapetalae</taxon>
        <taxon>rosids</taxon>
        <taxon>fabids</taxon>
        <taxon>Fabales</taxon>
        <taxon>Fabaceae</taxon>
        <taxon>Papilionoideae</taxon>
        <taxon>50 kb inversion clade</taxon>
        <taxon>dalbergioids sensu lato</taxon>
        <taxon>Dalbergieae</taxon>
        <taxon>Pterocarpus clade</taxon>
        <taxon>Stylosanthes</taxon>
    </lineage>
</organism>
<dbReference type="PANTHER" id="PTHR33626">
    <property type="entry name" value="ZGC:158463"/>
    <property type="match status" value="1"/>
</dbReference>
<name>A0ABU6ZSH4_9FABA</name>
<comment type="caution">
    <text evidence="1">The sequence shown here is derived from an EMBL/GenBank/DDBJ whole genome shotgun (WGS) entry which is preliminary data.</text>
</comment>
<keyword evidence="2" id="KW-1185">Reference proteome</keyword>
<reference evidence="1 2" key="1">
    <citation type="journal article" date="2023" name="Plants (Basel)">
        <title>Bridging the Gap: Combining Genomics and Transcriptomics Approaches to Understand Stylosanthes scabra, an Orphan Legume from the Brazilian Caatinga.</title>
        <authorList>
            <person name="Ferreira-Neto J.R.C."/>
            <person name="da Silva M.D."/>
            <person name="Binneck E."/>
            <person name="de Melo N.F."/>
            <person name="da Silva R.H."/>
            <person name="de Melo A.L.T.M."/>
            <person name="Pandolfi V."/>
            <person name="Bustamante F.O."/>
            <person name="Brasileiro-Vidal A.C."/>
            <person name="Benko-Iseppon A.M."/>
        </authorList>
    </citation>
    <scope>NUCLEOTIDE SEQUENCE [LARGE SCALE GENOMIC DNA]</scope>
    <source>
        <tissue evidence="1">Leaves</tissue>
    </source>
</reference>